<reference evidence="2 3" key="1">
    <citation type="submission" date="2019-08" db="EMBL/GenBank/DDBJ databases">
        <title>In-depth cultivation of the pig gut microbiome towards novel bacterial diversity and tailored functional studies.</title>
        <authorList>
            <person name="Wylensek D."/>
            <person name="Hitch T.C.A."/>
            <person name="Clavel T."/>
        </authorList>
    </citation>
    <scope>NUCLEOTIDE SEQUENCE [LARGE SCALE GENOMIC DNA]</scope>
    <source>
        <strain evidence="2 3">WCA-380-WT-3A</strain>
    </source>
</reference>
<keyword evidence="1" id="KW-0472">Membrane</keyword>
<accession>A0A7K0J7H7</accession>
<gene>
    <name evidence="2" type="ORF">FYJ43_07665</name>
</gene>
<keyword evidence="1" id="KW-0812">Transmembrane</keyword>
<evidence type="ECO:0000256" key="1">
    <source>
        <dbReference type="SAM" id="Phobius"/>
    </source>
</evidence>
<evidence type="ECO:0000313" key="3">
    <source>
        <dbReference type="Proteomes" id="UP000466104"/>
    </source>
</evidence>
<organism evidence="2 3">
    <name type="scientific">Cutibacterium porci</name>
    <dbReference type="NCBI Taxonomy" id="2605781"/>
    <lineage>
        <taxon>Bacteria</taxon>
        <taxon>Bacillati</taxon>
        <taxon>Actinomycetota</taxon>
        <taxon>Actinomycetes</taxon>
        <taxon>Propionibacteriales</taxon>
        <taxon>Propionibacteriaceae</taxon>
        <taxon>Cutibacterium</taxon>
    </lineage>
</organism>
<evidence type="ECO:0000313" key="2">
    <source>
        <dbReference type="EMBL" id="MSS45915.1"/>
    </source>
</evidence>
<protein>
    <recommendedName>
        <fullName evidence="4">Phage tail tape measure protein</fullName>
    </recommendedName>
</protein>
<dbReference type="Proteomes" id="UP000466104">
    <property type="component" value="Unassembled WGS sequence"/>
</dbReference>
<evidence type="ECO:0008006" key="4">
    <source>
        <dbReference type="Google" id="ProtNLM"/>
    </source>
</evidence>
<name>A0A7K0J7H7_9ACTN</name>
<dbReference type="RefSeq" id="WP_154563646.1">
    <property type="nucleotide sequence ID" value="NZ_VUMG01000003.1"/>
</dbReference>
<keyword evidence="3" id="KW-1185">Reference proteome</keyword>
<proteinExistence type="predicted"/>
<sequence length="705" mass="71868">MAGHTIQVSVLADTRKFSRAMSNLSKATGFDKLTSVAKKAGAALATVGAAAGAAAIKLVKDSISEASNLEQSMGAVDDVFGKSSGTVKQWAADAATSVGLSKNEYSELAVLMGTQLHNGGTAMKDLAGKTNDLIKVGADLSAEFGGSTKDAVEAISSALKGERDPIERYGVSLKQATIDAKAASMGFKKVGGSFSNQAQQAATLALITEQTAAAHGKFARETDTTQHKVQVLQARFANIKATIGAQLLPVLNRLLDVVGRNMDPAFATAQRAVDKVKPSLTQLGQIATTTVIPALKNAASAAVAMLPTIVQAAKTLSEHKTTLTVLATTIGTVVAGVKAWKTAQAVANATQAATLVVLRAVRDAHMLAVAAKAKDIAIMAAHKIASAASTAAQWALNGAMNANPIGLVVIALGALVAALVIAWKKSATFRAVVTAAWNGIKHAATAGGHAFMSVLRSIGSALSTAVNAVKRFGSSVKSHITSAWNSARSATSRGVSGVISFVRGLPGKAVSALSSLGHRIASVMSRAWNSARSATSHGMSSLVSTVRGLPGRVVSGIGNMAARTRSIGSNIISGMISGVRSAAGNLVSAAKNAVGNAINAAKARLGIHSPSTVFRDIGVQTVRGMELGLTDRASRLAAASRVIATTVTKNATPAPLDLAFTGNSTPAVTAAPITVNVQCLDPTPAVGRMIVQAIRDAQRRGVAII</sequence>
<keyword evidence="1" id="KW-1133">Transmembrane helix</keyword>
<dbReference type="PANTHER" id="PTHR37813:SF1">
    <property type="entry name" value="FELS-2 PROPHAGE PROTEIN"/>
    <property type="match status" value="1"/>
</dbReference>
<feature type="transmembrane region" description="Helical" evidence="1">
    <location>
        <begin position="405"/>
        <end position="423"/>
    </location>
</feature>
<dbReference type="EMBL" id="VUMG01000003">
    <property type="protein sequence ID" value="MSS45915.1"/>
    <property type="molecule type" value="Genomic_DNA"/>
</dbReference>
<dbReference type="PANTHER" id="PTHR37813">
    <property type="entry name" value="FELS-2 PROPHAGE PROTEIN"/>
    <property type="match status" value="1"/>
</dbReference>
<dbReference type="AlphaFoldDB" id="A0A7K0J7H7"/>
<comment type="caution">
    <text evidence="2">The sequence shown here is derived from an EMBL/GenBank/DDBJ whole genome shotgun (WGS) entry which is preliminary data.</text>
</comment>